<evidence type="ECO:0000259" key="4">
    <source>
        <dbReference type="PROSITE" id="PS50949"/>
    </source>
</evidence>
<dbReference type="Proteomes" id="UP001210678">
    <property type="component" value="Unassembled WGS sequence"/>
</dbReference>
<dbReference type="SUPFAM" id="SSF46785">
    <property type="entry name" value="Winged helix' DNA-binding domain"/>
    <property type="match status" value="1"/>
</dbReference>
<dbReference type="SMART" id="SM00895">
    <property type="entry name" value="FCD"/>
    <property type="match status" value="1"/>
</dbReference>
<dbReference type="Pfam" id="PF07729">
    <property type="entry name" value="FCD"/>
    <property type="match status" value="1"/>
</dbReference>
<keyword evidence="3" id="KW-0804">Transcription</keyword>
<evidence type="ECO:0000313" key="6">
    <source>
        <dbReference type="Proteomes" id="UP001210678"/>
    </source>
</evidence>
<reference evidence="5 6" key="1">
    <citation type="submission" date="2023-01" db="EMBL/GenBank/DDBJ databases">
        <title>Vibrio sp. KJ40-1 sp.nov, isolated from marine algae.</title>
        <authorList>
            <person name="Butt M."/>
            <person name="Kim J.M.J."/>
            <person name="Jeon C.O.C."/>
        </authorList>
    </citation>
    <scope>NUCLEOTIDE SEQUENCE [LARGE SCALE GENOMIC DNA]</scope>
    <source>
        <strain evidence="5 6">KJ40-1</strain>
    </source>
</reference>
<organism evidence="5 6">
    <name type="scientific">Vibrio algarum</name>
    <dbReference type="NCBI Taxonomy" id="3020714"/>
    <lineage>
        <taxon>Bacteria</taxon>
        <taxon>Pseudomonadati</taxon>
        <taxon>Pseudomonadota</taxon>
        <taxon>Gammaproteobacteria</taxon>
        <taxon>Vibrionales</taxon>
        <taxon>Vibrionaceae</taxon>
        <taxon>Vibrio</taxon>
    </lineage>
</organism>
<keyword evidence="2" id="KW-0238">DNA-binding</keyword>
<dbReference type="SUPFAM" id="SSF48008">
    <property type="entry name" value="GntR ligand-binding domain-like"/>
    <property type="match status" value="1"/>
</dbReference>
<proteinExistence type="predicted"/>
<sequence length="227" mass="26163">MSEEMNGQNGKTAINRVYHQLRTKILKCEFSPGEKLKIESLKVLLDIGASPIREALSLLTSDGLVDRIDQRGFRVALMSKDNFNEILLLRCELDDLALRKSIELGDSQWEENLVILHHRLSRADISDFESWEMMHKSFHMALIGECNSPILLGYSNQLYDQNIRYRFLAERTTNYQSRNVSDEHTKLLNATIERNAELASKLLVKHYHSTGNFLASLLDKNNLNVWN</sequence>
<name>A0ABT4YRM0_9VIBR</name>
<dbReference type="InterPro" id="IPR008920">
    <property type="entry name" value="TF_FadR/GntR_C"/>
</dbReference>
<dbReference type="Pfam" id="PF00392">
    <property type="entry name" value="GntR"/>
    <property type="match status" value="1"/>
</dbReference>
<dbReference type="InterPro" id="IPR011711">
    <property type="entry name" value="GntR_C"/>
</dbReference>
<dbReference type="InterPro" id="IPR036390">
    <property type="entry name" value="WH_DNA-bd_sf"/>
</dbReference>
<dbReference type="Gene3D" id="1.20.120.530">
    <property type="entry name" value="GntR ligand-binding domain-like"/>
    <property type="match status" value="1"/>
</dbReference>
<keyword evidence="1" id="KW-0805">Transcription regulation</keyword>
<evidence type="ECO:0000313" key="5">
    <source>
        <dbReference type="EMBL" id="MDB1124208.1"/>
    </source>
</evidence>
<dbReference type="RefSeq" id="WP_272136294.1">
    <property type="nucleotide sequence ID" value="NZ_JAQLOI010000001.1"/>
</dbReference>
<accession>A0ABT4YRM0</accession>
<keyword evidence="6" id="KW-1185">Reference proteome</keyword>
<dbReference type="InterPro" id="IPR036388">
    <property type="entry name" value="WH-like_DNA-bd_sf"/>
</dbReference>
<dbReference type="SMART" id="SM00345">
    <property type="entry name" value="HTH_GNTR"/>
    <property type="match status" value="1"/>
</dbReference>
<comment type="caution">
    <text evidence="5">The sequence shown here is derived from an EMBL/GenBank/DDBJ whole genome shotgun (WGS) entry which is preliminary data.</text>
</comment>
<dbReference type="EMBL" id="JAQLOI010000001">
    <property type="protein sequence ID" value="MDB1124208.1"/>
    <property type="molecule type" value="Genomic_DNA"/>
</dbReference>
<dbReference type="PANTHER" id="PTHR43537">
    <property type="entry name" value="TRANSCRIPTIONAL REGULATOR, GNTR FAMILY"/>
    <property type="match status" value="1"/>
</dbReference>
<dbReference type="InterPro" id="IPR000524">
    <property type="entry name" value="Tscrpt_reg_HTH_GntR"/>
</dbReference>
<evidence type="ECO:0000256" key="3">
    <source>
        <dbReference type="ARBA" id="ARBA00023163"/>
    </source>
</evidence>
<evidence type="ECO:0000256" key="2">
    <source>
        <dbReference type="ARBA" id="ARBA00023125"/>
    </source>
</evidence>
<evidence type="ECO:0000256" key="1">
    <source>
        <dbReference type="ARBA" id="ARBA00023015"/>
    </source>
</evidence>
<dbReference type="PANTHER" id="PTHR43537:SF20">
    <property type="entry name" value="HTH-TYPE TRANSCRIPTIONAL REPRESSOR GLAR"/>
    <property type="match status" value="1"/>
</dbReference>
<dbReference type="PROSITE" id="PS50949">
    <property type="entry name" value="HTH_GNTR"/>
    <property type="match status" value="1"/>
</dbReference>
<dbReference type="Gene3D" id="1.10.10.10">
    <property type="entry name" value="Winged helix-like DNA-binding domain superfamily/Winged helix DNA-binding domain"/>
    <property type="match status" value="1"/>
</dbReference>
<protein>
    <submittedName>
        <fullName evidence="5">GntR family transcriptional regulator</fullName>
    </submittedName>
</protein>
<gene>
    <name evidence="5" type="ORF">PGX00_11310</name>
</gene>
<feature type="domain" description="HTH gntR-type" evidence="4">
    <location>
        <begin position="11"/>
        <end position="78"/>
    </location>
</feature>